<dbReference type="Proteomes" id="UP000054321">
    <property type="component" value="Unassembled WGS sequence"/>
</dbReference>
<keyword evidence="1" id="KW-0472">Membrane</keyword>
<keyword evidence="1" id="KW-0812">Transmembrane</keyword>
<dbReference type="HOGENOM" id="CLU_032657_0_0_1"/>
<feature type="transmembrane region" description="Helical" evidence="1">
    <location>
        <begin position="115"/>
        <end position="136"/>
    </location>
</feature>
<keyword evidence="1" id="KW-1133">Transmembrane helix</keyword>
<dbReference type="InParanoid" id="A0A0C3E214"/>
<sequence length="374" mass="41895">MPVLESLKHWAPFHIDALGIITLLAADSLRQSISRLVHNPFAEYLPLLAAHIFADNTIANPIPGFTLYNITDGVMATDLSAWWTRWLMCQKLNYNSTTFHVNALAQRRPLTTLHWALMVCINFTVNATLVVIPVLLGDWYGFASSVSLVAVIIARGCMLFSLRRSLDNLVERAEEHNCDPVTLFVMLPNGMAVTIRTTRGITTNVFLTEPRPGSHFLYVLFRGVTWLAFGVLVVSLGSACLCVQIMIVVTILLATIVVVNRLGCDERYIGRRLEIVQIDAPGDDARYQAYLNMNLCDEHEEALVCWHLLPMKYNTFWWNRYRQRQNAAKARPDDATVPTLSCSFCSTSPGPTSMPTYESKQACVQSRTAQPIGT</sequence>
<dbReference type="OrthoDB" id="5422688at2759"/>
<proteinExistence type="predicted"/>
<reference evidence="3" key="2">
    <citation type="submission" date="2015-01" db="EMBL/GenBank/DDBJ databases">
        <title>Evolutionary Origins and Diversification of the Mycorrhizal Mutualists.</title>
        <authorList>
            <consortium name="DOE Joint Genome Institute"/>
            <consortium name="Mycorrhizal Genomics Consortium"/>
            <person name="Kohler A."/>
            <person name="Kuo A."/>
            <person name="Nagy L.G."/>
            <person name="Floudas D."/>
            <person name="Copeland A."/>
            <person name="Barry K.W."/>
            <person name="Cichocki N."/>
            <person name="Veneault-Fourrey C."/>
            <person name="LaButti K."/>
            <person name="Lindquist E.A."/>
            <person name="Lipzen A."/>
            <person name="Lundell T."/>
            <person name="Morin E."/>
            <person name="Murat C."/>
            <person name="Riley R."/>
            <person name="Ohm R."/>
            <person name="Sun H."/>
            <person name="Tunlid A."/>
            <person name="Henrissat B."/>
            <person name="Grigoriev I.V."/>
            <person name="Hibbett D.S."/>
            <person name="Martin F."/>
        </authorList>
    </citation>
    <scope>NUCLEOTIDE SEQUENCE [LARGE SCALE GENOMIC DNA]</scope>
    <source>
        <strain evidence="3">Zn</strain>
    </source>
</reference>
<evidence type="ECO:0000313" key="2">
    <source>
        <dbReference type="EMBL" id="KIN08353.1"/>
    </source>
</evidence>
<keyword evidence="3" id="KW-1185">Reference proteome</keyword>
<feature type="transmembrane region" description="Helical" evidence="1">
    <location>
        <begin position="216"/>
        <end position="237"/>
    </location>
</feature>
<accession>A0A0C3E214</accession>
<feature type="transmembrane region" description="Helical" evidence="1">
    <location>
        <begin position="243"/>
        <end position="263"/>
    </location>
</feature>
<gene>
    <name evidence="2" type="ORF">OIDMADRAFT_48218</name>
</gene>
<evidence type="ECO:0000256" key="1">
    <source>
        <dbReference type="SAM" id="Phobius"/>
    </source>
</evidence>
<organism evidence="2 3">
    <name type="scientific">Oidiodendron maius (strain Zn)</name>
    <dbReference type="NCBI Taxonomy" id="913774"/>
    <lineage>
        <taxon>Eukaryota</taxon>
        <taxon>Fungi</taxon>
        <taxon>Dikarya</taxon>
        <taxon>Ascomycota</taxon>
        <taxon>Pezizomycotina</taxon>
        <taxon>Leotiomycetes</taxon>
        <taxon>Leotiomycetes incertae sedis</taxon>
        <taxon>Myxotrichaceae</taxon>
        <taxon>Oidiodendron</taxon>
    </lineage>
</organism>
<protein>
    <submittedName>
        <fullName evidence="2">Uncharacterized protein</fullName>
    </submittedName>
</protein>
<dbReference type="AlphaFoldDB" id="A0A0C3E214"/>
<reference evidence="2 3" key="1">
    <citation type="submission" date="2014-04" db="EMBL/GenBank/DDBJ databases">
        <authorList>
            <consortium name="DOE Joint Genome Institute"/>
            <person name="Kuo A."/>
            <person name="Martino E."/>
            <person name="Perotto S."/>
            <person name="Kohler A."/>
            <person name="Nagy L.G."/>
            <person name="Floudas D."/>
            <person name="Copeland A."/>
            <person name="Barry K.W."/>
            <person name="Cichocki N."/>
            <person name="Veneault-Fourrey C."/>
            <person name="LaButti K."/>
            <person name="Lindquist E.A."/>
            <person name="Lipzen A."/>
            <person name="Lundell T."/>
            <person name="Morin E."/>
            <person name="Murat C."/>
            <person name="Sun H."/>
            <person name="Tunlid A."/>
            <person name="Henrissat B."/>
            <person name="Grigoriev I.V."/>
            <person name="Hibbett D.S."/>
            <person name="Martin F."/>
            <person name="Nordberg H.P."/>
            <person name="Cantor M.N."/>
            <person name="Hua S.X."/>
        </authorList>
    </citation>
    <scope>NUCLEOTIDE SEQUENCE [LARGE SCALE GENOMIC DNA]</scope>
    <source>
        <strain evidence="2 3">Zn</strain>
    </source>
</reference>
<feature type="transmembrane region" description="Helical" evidence="1">
    <location>
        <begin position="142"/>
        <end position="162"/>
    </location>
</feature>
<dbReference type="EMBL" id="KN832870">
    <property type="protein sequence ID" value="KIN08353.1"/>
    <property type="molecule type" value="Genomic_DNA"/>
</dbReference>
<name>A0A0C3E214_OIDMZ</name>
<evidence type="ECO:0000313" key="3">
    <source>
        <dbReference type="Proteomes" id="UP000054321"/>
    </source>
</evidence>